<reference evidence="7" key="1">
    <citation type="submission" date="2022-12" db="EMBL/GenBank/DDBJ databases">
        <title>Genome assemblies of Blomia tropicalis.</title>
        <authorList>
            <person name="Cui Y."/>
        </authorList>
    </citation>
    <scope>NUCLEOTIDE SEQUENCE</scope>
    <source>
        <tissue evidence="7">Adult mites</tissue>
    </source>
</reference>
<evidence type="ECO:0000256" key="5">
    <source>
        <dbReference type="SAM" id="Phobius"/>
    </source>
</evidence>
<comment type="caution">
    <text evidence="7">The sequence shown here is derived from an EMBL/GenBank/DDBJ whole genome shotgun (WGS) entry which is preliminary data.</text>
</comment>
<dbReference type="InterPro" id="IPR045587">
    <property type="entry name" value="FKTN_N"/>
</dbReference>
<dbReference type="PANTHER" id="PTHR15407:SF28">
    <property type="entry name" value="RIBITOL-5-PHOSPHATE TRANSFERASE FKTN"/>
    <property type="match status" value="1"/>
</dbReference>
<comment type="subcellular location">
    <subcellularLocation>
        <location evidence="1">Membrane</location>
        <topology evidence="1">Single-pass membrane protein</topology>
    </subcellularLocation>
</comment>
<dbReference type="AlphaFoldDB" id="A0A9Q0RR62"/>
<sequence length="443" mass="52921">MFAHNVIITILILIINILIQSKAIYVLQKQYLDLLRHDFKHNLSSLFLIEPYFLKQIFLSKNFQKFQTDAIYEWDEMMWRYNLPFDFKWNHWLTVGIFSDELSNLMMPKNFIEIFKITGNNGIYNKSNQTFIPHHIFYQKKSNETVLNIHLVVFFRIENFLWIGSALKTNNINHTQIMSLNYFGKYEQIFDPFKLKLIYLSDIFILIPDDISHFLSQLFTSRYLHCPPERNDQWLNKYNIKEEPSVVEYFRCSMLGLKGLLREMRMEFWLKAGSLLGWARQCNVIPYTEDSDFGTWAKYAKKIGETELTKEFSEHSPKHSIELLFQFGRAHNSIEYSFTLMNHSDNWKIDLFFVYHNGTHFTTSLHFPTRGQWAKLFYPPYELCSVVLFGYKLLAPCNYEDVLSIEYGPNWHEPVIEWDWVESSQNLGPWMVSPLRGFFKSFQ</sequence>
<keyword evidence="4 5" id="KW-0472">Membrane</keyword>
<keyword evidence="3 5" id="KW-1133">Transmembrane helix</keyword>
<dbReference type="InterPro" id="IPR009644">
    <property type="entry name" value="FKTN/MNN4/W02B3.4-1"/>
</dbReference>
<dbReference type="OMA" id="ICKWATH"/>
<protein>
    <recommendedName>
        <fullName evidence="6">Ribitol-5-phosphate transferase FKTN N-terminal domain-containing protein</fullName>
    </recommendedName>
</protein>
<evidence type="ECO:0000256" key="2">
    <source>
        <dbReference type="ARBA" id="ARBA00022692"/>
    </source>
</evidence>
<evidence type="ECO:0000256" key="1">
    <source>
        <dbReference type="ARBA" id="ARBA00004167"/>
    </source>
</evidence>
<feature type="domain" description="Ribitol-5-phosphate transferase FKTN N-terminal" evidence="6">
    <location>
        <begin position="132"/>
        <end position="248"/>
    </location>
</feature>
<dbReference type="Proteomes" id="UP001142055">
    <property type="component" value="Chromosome 1"/>
</dbReference>
<evidence type="ECO:0000256" key="4">
    <source>
        <dbReference type="ARBA" id="ARBA00023136"/>
    </source>
</evidence>
<accession>A0A9Q0RR62</accession>
<keyword evidence="8" id="KW-1185">Reference proteome</keyword>
<feature type="transmembrane region" description="Helical" evidence="5">
    <location>
        <begin position="6"/>
        <end position="27"/>
    </location>
</feature>
<evidence type="ECO:0000256" key="3">
    <source>
        <dbReference type="ARBA" id="ARBA00022989"/>
    </source>
</evidence>
<dbReference type="Pfam" id="PF19737">
    <property type="entry name" value="FKTN_N"/>
    <property type="match status" value="1"/>
</dbReference>
<dbReference type="GO" id="GO:0016020">
    <property type="term" value="C:membrane"/>
    <property type="evidence" value="ECO:0007669"/>
    <property type="project" value="UniProtKB-SubCell"/>
</dbReference>
<dbReference type="PANTHER" id="PTHR15407">
    <property type="entry name" value="FUKUTIN-RELATED"/>
    <property type="match status" value="1"/>
</dbReference>
<proteinExistence type="predicted"/>
<evidence type="ECO:0000259" key="6">
    <source>
        <dbReference type="Pfam" id="PF19737"/>
    </source>
</evidence>
<gene>
    <name evidence="7" type="ORF">RDWZM_003733</name>
</gene>
<evidence type="ECO:0000313" key="7">
    <source>
        <dbReference type="EMBL" id="KAJ6225188.1"/>
    </source>
</evidence>
<dbReference type="EMBL" id="JAPWDV010000001">
    <property type="protein sequence ID" value="KAJ6225188.1"/>
    <property type="molecule type" value="Genomic_DNA"/>
</dbReference>
<evidence type="ECO:0000313" key="8">
    <source>
        <dbReference type="Proteomes" id="UP001142055"/>
    </source>
</evidence>
<name>A0A9Q0RR62_BLOTA</name>
<keyword evidence="2 5" id="KW-0812">Transmembrane</keyword>
<organism evidence="7 8">
    <name type="scientific">Blomia tropicalis</name>
    <name type="common">Mite</name>
    <dbReference type="NCBI Taxonomy" id="40697"/>
    <lineage>
        <taxon>Eukaryota</taxon>
        <taxon>Metazoa</taxon>
        <taxon>Ecdysozoa</taxon>
        <taxon>Arthropoda</taxon>
        <taxon>Chelicerata</taxon>
        <taxon>Arachnida</taxon>
        <taxon>Acari</taxon>
        <taxon>Acariformes</taxon>
        <taxon>Sarcoptiformes</taxon>
        <taxon>Astigmata</taxon>
        <taxon>Glycyphagoidea</taxon>
        <taxon>Echimyopodidae</taxon>
        <taxon>Blomia</taxon>
    </lineage>
</organism>